<sequence>MSQERQKDSRKALHHFKDTPLDILYGIFCLLTPYDLLQLSRTSKDLREILMSKSSLFVWKASWTNDVNMPAPMPTISEPAFAHLLLDPHCHFCLSAESSIAWELMIRCCRKCRYSSSFLSGGEIKGELRNDEVIKFRVKLWKILPQYYESTSGTGKPFPAGLFLAQPTRAIFEEFKALKDDQRDSWLEDKVKETETHSQYTAEYRAWEDRERIRLGYERMQVIRTVTELEESGWSKDLRLKQVREALQVLGLVRQVQPLSDQIWDDIKPSLDEYFRMDIAALLDSFRPSISSARFDALLTKLGHKEQELSRELVFPAVLDIAAWEPFRTIIKDLPAWEGSSSSLFDEALLLLPSLTQDWNDNRSELILNALQVGHHGATTAASALATSLFQCSKQGCIASRSAQPFPSILFHRCSSDIPKELDWPPFPWHTLPYWSPALMQYSSDSLSIELHSMAVTATQTMCQLFDLDSSVATLDTMFKLNPLAECLTCKTEAGSRLFLRWTSVVDHPHHDNLRAASDEEEAIVLVQERGVEEHKPSSTRFRCQHCTFKSVLMNDMKSHLANSHGFPTMGDIDWEFYPFCSMSEVGPSPVWIYPTGLLPPALQVEKDKCARLVPHV</sequence>
<feature type="domain" description="F-box" evidence="1">
    <location>
        <begin position="13"/>
        <end position="62"/>
    </location>
</feature>
<accession>A0ABR3FHF4</accession>
<evidence type="ECO:0000313" key="2">
    <source>
        <dbReference type="EMBL" id="KAL0574786.1"/>
    </source>
</evidence>
<evidence type="ECO:0000259" key="1">
    <source>
        <dbReference type="PROSITE" id="PS50181"/>
    </source>
</evidence>
<dbReference type="EMBL" id="JBAHYK010000365">
    <property type="protein sequence ID" value="KAL0574786.1"/>
    <property type="molecule type" value="Genomic_DNA"/>
</dbReference>
<dbReference type="InterPro" id="IPR001810">
    <property type="entry name" value="F-box_dom"/>
</dbReference>
<dbReference type="Proteomes" id="UP001465976">
    <property type="component" value="Unassembled WGS sequence"/>
</dbReference>
<name>A0ABR3FHF4_9AGAR</name>
<proteinExistence type="predicted"/>
<dbReference type="SUPFAM" id="SSF81383">
    <property type="entry name" value="F-box domain"/>
    <property type="match status" value="1"/>
</dbReference>
<organism evidence="2 3">
    <name type="scientific">Marasmius crinis-equi</name>
    <dbReference type="NCBI Taxonomy" id="585013"/>
    <lineage>
        <taxon>Eukaryota</taxon>
        <taxon>Fungi</taxon>
        <taxon>Dikarya</taxon>
        <taxon>Basidiomycota</taxon>
        <taxon>Agaricomycotina</taxon>
        <taxon>Agaricomycetes</taxon>
        <taxon>Agaricomycetidae</taxon>
        <taxon>Agaricales</taxon>
        <taxon>Marasmiineae</taxon>
        <taxon>Marasmiaceae</taxon>
        <taxon>Marasmius</taxon>
    </lineage>
</organism>
<keyword evidence="3" id="KW-1185">Reference proteome</keyword>
<gene>
    <name evidence="2" type="ORF">V5O48_007178</name>
</gene>
<comment type="caution">
    <text evidence="2">The sequence shown here is derived from an EMBL/GenBank/DDBJ whole genome shotgun (WGS) entry which is preliminary data.</text>
</comment>
<reference evidence="2 3" key="1">
    <citation type="submission" date="2024-02" db="EMBL/GenBank/DDBJ databases">
        <title>A draft genome for the cacao thread blight pathogen Marasmius crinis-equi.</title>
        <authorList>
            <person name="Cohen S.P."/>
            <person name="Baruah I.K."/>
            <person name="Amoako-Attah I."/>
            <person name="Bukari Y."/>
            <person name="Meinhardt L.W."/>
            <person name="Bailey B.A."/>
        </authorList>
    </citation>
    <scope>NUCLEOTIDE SEQUENCE [LARGE SCALE GENOMIC DNA]</scope>
    <source>
        <strain evidence="2 3">GH-76</strain>
    </source>
</reference>
<protein>
    <recommendedName>
        <fullName evidence="1">F-box domain-containing protein</fullName>
    </recommendedName>
</protein>
<dbReference type="PROSITE" id="PS50181">
    <property type="entry name" value="FBOX"/>
    <property type="match status" value="1"/>
</dbReference>
<dbReference type="CDD" id="cd09917">
    <property type="entry name" value="F-box_SF"/>
    <property type="match status" value="1"/>
</dbReference>
<evidence type="ECO:0000313" key="3">
    <source>
        <dbReference type="Proteomes" id="UP001465976"/>
    </source>
</evidence>
<dbReference type="InterPro" id="IPR036047">
    <property type="entry name" value="F-box-like_dom_sf"/>
</dbReference>